<dbReference type="GO" id="GO:1990281">
    <property type="term" value="C:efflux pump complex"/>
    <property type="evidence" value="ECO:0007669"/>
    <property type="project" value="TreeGrafter"/>
</dbReference>
<keyword evidence="9" id="KW-1185">Reference proteome</keyword>
<accession>A0A5N1JAT4</accession>
<feature type="domain" description="Multidrug resistance protein MdtA-like C-terminal permuted SH3" evidence="7">
    <location>
        <begin position="353"/>
        <end position="401"/>
    </location>
</feature>
<sequence>MMAVTTRLRADARIDRFSWLRSRKRPRRKQAMIPRYFKWLAPVAVGCISLLTYQGWSRQSPVSEPAGLNNYVVSRASIEDTVSAMGRLQPIRGVDVGTQVSGQLEALFVDIGDEVKNGQPLAKIEENLYRARVEATVASVTILDAQLEERRRKFEQEANNNKRAERLAQNRFVSEKELEAQDMALKTASSTIKVIEAEKERASAMLRVDQINLKYTNIVAPIDGTITSISAYEGQTLSAVQDAPTIVGIADLHRMTVEAFVSEADISRIEIGLAAYFTILGEKSRQWLGLVRQINPRPEVVNNVVLYKVMFDVDNPDGVLKMGMTAQVHFVRAKAEKALIVPIAFVQFDNENATQDAPENKAFVYVLENNEAARREVKTGVRNRTSIEVQSGLNEGDTVTLDVNKT</sequence>
<evidence type="ECO:0000313" key="8">
    <source>
        <dbReference type="EMBL" id="KAA9349515.1"/>
    </source>
</evidence>
<organism evidence="8 9">
    <name type="scientific">Ochrobactrum quorumnocens</name>
    <dbReference type="NCBI Taxonomy" id="271865"/>
    <lineage>
        <taxon>Bacteria</taxon>
        <taxon>Pseudomonadati</taxon>
        <taxon>Pseudomonadota</taxon>
        <taxon>Alphaproteobacteria</taxon>
        <taxon>Hyphomicrobiales</taxon>
        <taxon>Brucellaceae</taxon>
        <taxon>Brucella/Ochrobactrum group</taxon>
        <taxon>Ochrobactrum</taxon>
    </lineage>
</organism>
<evidence type="ECO:0000259" key="5">
    <source>
        <dbReference type="Pfam" id="PF25917"/>
    </source>
</evidence>
<evidence type="ECO:0000256" key="3">
    <source>
        <dbReference type="ARBA" id="ARBA00022448"/>
    </source>
</evidence>
<keyword evidence="4" id="KW-0175">Coiled coil</keyword>
<feature type="domain" description="Multidrug resistance protein MdtA-like barrel-sandwich hybrid" evidence="5">
    <location>
        <begin position="93"/>
        <end position="247"/>
    </location>
</feature>
<dbReference type="Pfam" id="PF25917">
    <property type="entry name" value="BSH_RND"/>
    <property type="match status" value="1"/>
</dbReference>
<dbReference type="InterPro" id="IPR030190">
    <property type="entry name" value="MacA_alpha-hairpin_sf"/>
</dbReference>
<dbReference type="GO" id="GO:0030313">
    <property type="term" value="C:cell envelope"/>
    <property type="evidence" value="ECO:0007669"/>
    <property type="project" value="UniProtKB-SubCell"/>
</dbReference>
<comment type="subcellular location">
    <subcellularLocation>
        <location evidence="1">Cell membrane</location>
    </subcellularLocation>
</comment>
<dbReference type="GO" id="GO:0019898">
    <property type="term" value="C:extrinsic component of membrane"/>
    <property type="evidence" value="ECO:0007669"/>
    <property type="project" value="InterPro"/>
</dbReference>
<protein>
    <submittedName>
        <fullName evidence="8">Efflux RND transporter periplasmic adaptor subunit</fullName>
    </submittedName>
</protein>
<dbReference type="InterPro" id="IPR058627">
    <property type="entry name" value="MdtA-like_C"/>
</dbReference>
<comment type="caution">
    <text evidence="8">The sequence shown here is derived from an EMBL/GenBank/DDBJ whole genome shotgun (WGS) entry which is preliminary data.</text>
</comment>
<dbReference type="InterPro" id="IPR058626">
    <property type="entry name" value="MdtA-like_b-barrel"/>
</dbReference>
<dbReference type="Pfam" id="PF25944">
    <property type="entry name" value="Beta-barrel_RND"/>
    <property type="match status" value="1"/>
</dbReference>
<dbReference type="Gene3D" id="2.40.30.170">
    <property type="match status" value="1"/>
</dbReference>
<dbReference type="InterPro" id="IPR058625">
    <property type="entry name" value="MdtA-like_BSH"/>
</dbReference>
<keyword evidence="3" id="KW-0813">Transport</keyword>
<dbReference type="Gene3D" id="6.10.140.1990">
    <property type="match status" value="1"/>
</dbReference>
<dbReference type="InterPro" id="IPR006143">
    <property type="entry name" value="RND_pump_MFP"/>
</dbReference>
<evidence type="ECO:0000256" key="4">
    <source>
        <dbReference type="ARBA" id="ARBA00023054"/>
    </source>
</evidence>
<evidence type="ECO:0000259" key="7">
    <source>
        <dbReference type="Pfam" id="PF25967"/>
    </source>
</evidence>
<dbReference type="PANTHER" id="PTHR30469:SF33">
    <property type="entry name" value="SLR1207 PROTEIN"/>
    <property type="match status" value="1"/>
</dbReference>
<name>A0A5N1JAT4_9HYPH</name>
<evidence type="ECO:0000313" key="9">
    <source>
        <dbReference type="Proteomes" id="UP000327108"/>
    </source>
</evidence>
<reference evidence="8 9" key="1">
    <citation type="submission" date="2019-09" db="EMBL/GenBank/DDBJ databases">
        <title>Biological control of the noxious weed angled onion (Allium triquetrum) thwarted by endophytic bacteria in Victoria, Australia.</title>
        <authorList>
            <person name="Tehranchian P."/>
            <person name="Adair R.J."/>
            <person name="Van T.H."/>
            <person name="Morrison P.D."/>
            <person name="Williams H."/>
            <person name="Lawrie A.C."/>
        </authorList>
    </citation>
    <scope>NUCLEOTIDE SEQUENCE [LARGE SCALE GENOMIC DNA]</scope>
    <source>
        <strain evidence="8 9">RPTAtOch1</strain>
    </source>
</reference>
<feature type="domain" description="Multidrug resistance protein MdtA-like beta-barrel" evidence="6">
    <location>
        <begin position="255"/>
        <end position="330"/>
    </location>
</feature>
<gene>
    <name evidence="8" type="ORF">F3W84_23620</name>
</gene>
<evidence type="ECO:0000256" key="2">
    <source>
        <dbReference type="ARBA" id="ARBA00009477"/>
    </source>
</evidence>
<dbReference type="GO" id="GO:1990961">
    <property type="term" value="P:xenobiotic detoxification by transmembrane export across the plasma membrane"/>
    <property type="evidence" value="ECO:0007669"/>
    <property type="project" value="InterPro"/>
</dbReference>
<dbReference type="GO" id="GO:1990195">
    <property type="term" value="C:macrolide transmembrane transporter complex"/>
    <property type="evidence" value="ECO:0007669"/>
    <property type="project" value="InterPro"/>
</dbReference>
<dbReference type="GO" id="GO:0015562">
    <property type="term" value="F:efflux transmembrane transporter activity"/>
    <property type="evidence" value="ECO:0007669"/>
    <property type="project" value="TreeGrafter"/>
</dbReference>
<dbReference type="Pfam" id="PF25967">
    <property type="entry name" value="RND-MFP_C"/>
    <property type="match status" value="1"/>
</dbReference>
<comment type="similarity">
    <text evidence="2">Belongs to the membrane fusion protein (MFP) (TC 8.A.1) family.</text>
</comment>
<dbReference type="Proteomes" id="UP000327108">
    <property type="component" value="Unassembled WGS sequence"/>
</dbReference>
<dbReference type="SUPFAM" id="SSF111369">
    <property type="entry name" value="HlyD-like secretion proteins"/>
    <property type="match status" value="1"/>
</dbReference>
<dbReference type="Gene3D" id="2.40.50.100">
    <property type="match status" value="1"/>
</dbReference>
<dbReference type="EMBL" id="VYXQ01000053">
    <property type="protein sequence ID" value="KAA9349515.1"/>
    <property type="molecule type" value="Genomic_DNA"/>
</dbReference>
<proteinExistence type="inferred from homology"/>
<evidence type="ECO:0000259" key="6">
    <source>
        <dbReference type="Pfam" id="PF25944"/>
    </source>
</evidence>
<dbReference type="Gene3D" id="2.40.420.20">
    <property type="match status" value="1"/>
</dbReference>
<dbReference type="NCBIfam" id="TIGR01730">
    <property type="entry name" value="RND_mfp"/>
    <property type="match status" value="1"/>
</dbReference>
<dbReference type="AlphaFoldDB" id="A0A5N1JAT4"/>
<evidence type="ECO:0000256" key="1">
    <source>
        <dbReference type="ARBA" id="ARBA00004236"/>
    </source>
</evidence>
<dbReference type="PANTHER" id="PTHR30469">
    <property type="entry name" value="MULTIDRUG RESISTANCE PROTEIN MDTA"/>
    <property type="match status" value="1"/>
</dbReference>